<organism evidence="2">
    <name type="scientific">Hordeum vulgare subsp. vulgare</name>
    <name type="common">Domesticated barley</name>
    <dbReference type="NCBI Taxonomy" id="112509"/>
    <lineage>
        <taxon>Eukaryota</taxon>
        <taxon>Viridiplantae</taxon>
        <taxon>Streptophyta</taxon>
        <taxon>Embryophyta</taxon>
        <taxon>Tracheophyta</taxon>
        <taxon>Spermatophyta</taxon>
        <taxon>Magnoliopsida</taxon>
        <taxon>Liliopsida</taxon>
        <taxon>Poales</taxon>
        <taxon>Poaceae</taxon>
        <taxon>BOP clade</taxon>
        <taxon>Pooideae</taxon>
        <taxon>Triticodae</taxon>
        <taxon>Triticeae</taxon>
        <taxon>Hordeinae</taxon>
        <taxon>Hordeum</taxon>
    </lineage>
</organism>
<reference evidence="2" key="1">
    <citation type="journal article" date="2011" name="Plant Physiol.">
        <title>Comprehensive sequence analysis of 24,783 barley full-length cDNAs derived from 12 clone libraries.</title>
        <authorList>
            <person name="Matsumoto T."/>
            <person name="Tanaka T."/>
            <person name="Sakai H."/>
            <person name="Amano N."/>
            <person name="Kanamori H."/>
            <person name="Kurita K."/>
            <person name="Kikuta A."/>
            <person name="Kamiya K."/>
            <person name="Yamamoto M."/>
            <person name="Ikawa H."/>
            <person name="Fujii N."/>
            <person name="Hori K."/>
            <person name="Itoh T."/>
            <person name="Sato K."/>
        </authorList>
    </citation>
    <scope>NUCLEOTIDE SEQUENCE</scope>
    <source>
        <tissue evidence="2">Shoot and root</tissue>
    </source>
</reference>
<protein>
    <submittedName>
        <fullName evidence="2">Predicted protein</fullName>
    </submittedName>
</protein>
<sequence length="129" mass="14245">MSPSTPCASRSSSLLCALLLSADHGSKSVILGLPSCADRGSLELFVEHQIQLASRSSDEQPRAVKPRREQPRPAHRCFSPLHAIRLLLDLILYLFSLLDRNPTMDLQARRHGRELLSDLAVVDPLSGRP</sequence>
<feature type="region of interest" description="Disordered" evidence="1">
    <location>
        <begin position="53"/>
        <end position="73"/>
    </location>
</feature>
<evidence type="ECO:0000256" key="1">
    <source>
        <dbReference type="SAM" id="MobiDB-lite"/>
    </source>
</evidence>
<dbReference type="AlphaFoldDB" id="F2E015"/>
<accession>F2E015</accession>
<dbReference type="EMBL" id="AK369486">
    <property type="protein sequence ID" value="BAK00687.1"/>
    <property type="molecule type" value="mRNA"/>
</dbReference>
<evidence type="ECO:0000313" key="2">
    <source>
        <dbReference type="EMBL" id="BAK00687.1"/>
    </source>
</evidence>
<feature type="compositionally biased region" description="Basic and acidic residues" evidence="1">
    <location>
        <begin position="56"/>
        <end position="72"/>
    </location>
</feature>
<proteinExistence type="evidence at transcript level"/>
<name>F2E015_HORVV</name>